<accession>A0A183DTE5</accession>
<gene>
    <name evidence="4" type="ORF">GPUH_LOCUS11986</name>
</gene>
<proteinExistence type="predicted"/>
<feature type="region of interest" description="Disordered" evidence="2">
    <location>
        <begin position="25"/>
        <end position="100"/>
    </location>
</feature>
<dbReference type="Gene3D" id="3.90.70.80">
    <property type="match status" value="1"/>
</dbReference>
<protein>
    <submittedName>
        <fullName evidence="6">OTU domain-containing protein</fullName>
    </submittedName>
</protein>
<dbReference type="WBParaSite" id="GPUH_0001200001-mRNA-1">
    <property type="protein sequence ID" value="GPUH_0001200001-mRNA-1"/>
    <property type="gene ID" value="GPUH_0001200001"/>
</dbReference>
<keyword evidence="1" id="KW-0378">Hydrolase</keyword>
<dbReference type="OrthoDB" id="415023at2759"/>
<name>A0A183DTE5_9BILA</name>
<feature type="domain" description="OTU" evidence="3">
    <location>
        <begin position="116"/>
        <end position="262"/>
    </location>
</feature>
<dbReference type="PROSITE" id="PS50802">
    <property type="entry name" value="OTU"/>
    <property type="match status" value="1"/>
</dbReference>
<reference evidence="4 5" key="2">
    <citation type="submission" date="2018-11" db="EMBL/GenBank/DDBJ databases">
        <authorList>
            <consortium name="Pathogen Informatics"/>
        </authorList>
    </citation>
    <scope>NUCLEOTIDE SEQUENCE [LARGE SCALE GENOMIC DNA]</scope>
</reference>
<dbReference type="Pfam" id="PF02338">
    <property type="entry name" value="OTU"/>
    <property type="match status" value="1"/>
</dbReference>
<evidence type="ECO:0000313" key="4">
    <source>
        <dbReference type="EMBL" id="VDN19641.1"/>
    </source>
</evidence>
<sequence length="271" mass="30794">MKHSVAKCDKKRKREVAAEITKLEEEMKNRHEKELAELQSFSPSKNVEESAGAENQSPEQETKPQRVSKAQKRREKKAELNRKLEEAAEADKTNAKSTRRKLEMDAIERILSERGLVIHEIPPDGDCLYSSLAHQLSIVSEIKVKSSDLRQQAAAYIRSHKESFRPFLLNDSCEEMNDTEFDAYCTGVEKSCTDGGEWGGAPELRAIACNLERRIEVVQPTEQYPNSILTFGEEFEKTEPLVITFHRYAYELGEHYNSTAPLQSVDDSSSL</sequence>
<organism evidence="6">
    <name type="scientific">Gongylonema pulchrum</name>
    <dbReference type="NCBI Taxonomy" id="637853"/>
    <lineage>
        <taxon>Eukaryota</taxon>
        <taxon>Metazoa</taxon>
        <taxon>Ecdysozoa</taxon>
        <taxon>Nematoda</taxon>
        <taxon>Chromadorea</taxon>
        <taxon>Rhabditida</taxon>
        <taxon>Spirurina</taxon>
        <taxon>Spiruromorpha</taxon>
        <taxon>Spiruroidea</taxon>
        <taxon>Gongylonematidae</taxon>
        <taxon>Gongylonema</taxon>
    </lineage>
</organism>
<dbReference type="InterPro" id="IPR049772">
    <property type="entry name" value="OTU_OTUD6"/>
</dbReference>
<evidence type="ECO:0000259" key="3">
    <source>
        <dbReference type="PROSITE" id="PS50802"/>
    </source>
</evidence>
<feature type="compositionally biased region" description="Basic and acidic residues" evidence="2">
    <location>
        <begin position="76"/>
        <end position="100"/>
    </location>
</feature>
<dbReference type="InterPro" id="IPR038765">
    <property type="entry name" value="Papain-like_cys_pep_sf"/>
</dbReference>
<dbReference type="EMBL" id="UYRT01078954">
    <property type="protein sequence ID" value="VDN19641.1"/>
    <property type="molecule type" value="Genomic_DNA"/>
</dbReference>
<evidence type="ECO:0000256" key="1">
    <source>
        <dbReference type="ARBA" id="ARBA00022801"/>
    </source>
</evidence>
<evidence type="ECO:0000256" key="2">
    <source>
        <dbReference type="SAM" id="MobiDB-lite"/>
    </source>
</evidence>
<dbReference type="CDD" id="cd22761">
    <property type="entry name" value="OTU_OTUD6"/>
    <property type="match status" value="1"/>
</dbReference>
<dbReference type="PANTHER" id="PTHR12419">
    <property type="entry name" value="OTU DOMAIN CONTAINING PROTEIN"/>
    <property type="match status" value="1"/>
</dbReference>
<dbReference type="SUPFAM" id="SSF54001">
    <property type="entry name" value="Cysteine proteinases"/>
    <property type="match status" value="1"/>
</dbReference>
<reference evidence="6" key="1">
    <citation type="submission" date="2016-06" db="UniProtKB">
        <authorList>
            <consortium name="WormBaseParasite"/>
        </authorList>
    </citation>
    <scope>IDENTIFICATION</scope>
</reference>
<dbReference type="InterPro" id="IPR050704">
    <property type="entry name" value="Peptidase_C85-like"/>
</dbReference>
<evidence type="ECO:0000313" key="6">
    <source>
        <dbReference type="WBParaSite" id="GPUH_0001200001-mRNA-1"/>
    </source>
</evidence>
<dbReference type="AlphaFoldDB" id="A0A183DTE5"/>
<evidence type="ECO:0000313" key="5">
    <source>
        <dbReference type="Proteomes" id="UP000271098"/>
    </source>
</evidence>
<dbReference type="InterPro" id="IPR003323">
    <property type="entry name" value="OTU_dom"/>
</dbReference>
<dbReference type="Proteomes" id="UP000271098">
    <property type="component" value="Unassembled WGS sequence"/>
</dbReference>
<dbReference type="GO" id="GO:0016579">
    <property type="term" value="P:protein deubiquitination"/>
    <property type="evidence" value="ECO:0007669"/>
    <property type="project" value="TreeGrafter"/>
</dbReference>
<keyword evidence="5" id="KW-1185">Reference proteome</keyword>
<dbReference type="PANTHER" id="PTHR12419:SF10">
    <property type="entry name" value="DEUBIQUITINASE OTUD6B"/>
    <property type="match status" value="1"/>
</dbReference>
<feature type="compositionally biased region" description="Basic and acidic residues" evidence="2">
    <location>
        <begin position="25"/>
        <end position="36"/>
    </location>
</feature>
<dbReference type="GO" id="GO:0004843">
    <property type="term" value="F:cysteine-type deubiquitinase activity"/>
    <property type="evidence" value="ECO:0007669"/>
    <property type="project" value="TreeGrafter"/>
</dbReference>